<dbReference type="EMBL" id="AP027141">
    <property type="protein sequence ID" value="BDV32364.1"/>
    <property type="molecule type" value="Genomic_DNA"/>
</dbReference>
<name>A0ABM8E318_9MICO</name>
<accession>A0ABM8E318</accession>
<dbReference type="Proteomes" id="UP001317779">
    <property type="component" value="Chromosome"/>
</dbReference>
<dbReference type="RefSeq" id="WP_263796964.1">
    <property type="nucleotide sequence ID" value="NZ_AP027141.1"/>
</dbReference>
<gene>
    <name evidence="1" type="ORF">Microterr_30240</name>
</gene>
<evidence type="ECO:0000313" key="1">
    <source>
        <dbReference type="EMBL" id="BDV32364.1"/>
    </source>
</evidence>
<evidence type="ECO:0008006" key="3">
    <source>
        <dbReference type="Google" id="ProtNLM"/>
    </source>
</evidence>
<keyword evidence="2" id="KW-1185">Reference proteome</keyword>
<proteinExistence type="predicted"/>
<sequence length="89" mass="9689">MTTPTLLATIDLAFRQLDQARLRLEAAGLEATRLAAATDWQSPSARAFHARTEAWSGTVRDLAAGAQEVRDRVGLFGTLLEASLRVPLR</sequence>
<reference evidence="1 2" key="1">
    <citation type="submission" date="2022-12" db="EMBL/GenBank/DDBJ databases">
        <title>Microbacterium terricola strain KV-448 chromosome, complete genome.</title>
        <authorList>
            <person name="Oshima T."/>
            <person name="Moriya T."/>
            <person name="Bessho Y."/>
        </authorList>
    </citation>
    <scope>NUCLEOTIDE SEQUENCE [LARGE SCALE GENOMIC DNA]</scope>
    <source>
        <strain evidence="1 2">KV-448</strain>
    </source>
</reference>
<evidence type="ECO:0000313" key="2">
    <source>
        <dbReference type="Proteomes" id="UP001317779"/>
    </source>
</evidence>
<organism evidence="1 2">
    <name type="scientific">Microbacterium terricola</name>
    <dbReference type="NCBI Taxonomy" id="344163"/>
    <lineage>
        <taxon>Bacteria</taxon>
        <taxon>Bacillati</taxon>
        <taxon>Actinomycetota</taxon>
        <taxon>Actinomycetes</taxon>
        <taxon>Micrococcales</taxon>
        <taxon>Microbacteriaceae</taxon>
        <taxon>Microbacterium</taxon>
    </lineage>
</organism>
<protein>
    <recommendedName>
        <fullName evidence="3">WXG100 family type VII secretion target</fullName>
    </recommendedName>
</protein>